<dbReference type="Pfam" id="PF00202">
    <property type="entry name" value="Aminotran_3"/>
    <property type="match status" value="1"/>
</dbReference>
<comment type="pathway">
    <text evidence="3">Amino-acid biosynthesis; L-proline biosynthesis; L-glutamate 5-semialdehyde from L-ornithine: step 1/1.</text>
</comment>
<comment type="catalytic activity">
    <reaction evidence="3">
        <text>a 2-oxocarboxylate + L-ornithine = L-glutamate 5-semialdehyde + an L-alpha-amino acid</text>
        <dbReference type="Rhea" id="RHEA:13877"/>
        <dbReference type="ChEBI" id="CHEBI:35179"/>
        <dbReference type="ChEBI" id="CHEBI:46911"/>
        <dbReference type="ChEBI" id="CHEBI:58066"/>
        <dbReference type="ChEBI" id="CHEBI:59869"/>
        <dbReference type="EC" id="2.6.1.13"/>
    </reaction>
</comment>
<keyword evidence="3 4" id="KW-0808">Transferase</keyword>
<evidence type="ECO:0000313" key="4">
    <source>
        <dbReference type="EMBL" id="MCH93462.1"/>
    </source>
</evidence>
<dbReference type="GO" id="GO:0004587">
    <property type="term" value="F:ornithine aminotransferase activity"/>
    <property type="evidence" value="ECO:0007669"/>
    <property type="project" value="UniProtKB-EC"/>
</dbReference>
<dbReference type="InterPro" id="IPR015421">
    <property type="entry name" value="PyrdxlP-dep_Trfase_major"/>
</dbReference>
<dbReference type="Gene3D" id="3.40.640.10">
    <property type="entry name" value="Type I PLP-dependent aspartate aminotransferase-like (Major domain)"/>
    <property type="match status" value="1"/>
</dbReference>
<evidence type="ECO:0000256" key="3">
    <source>
        <dbReference type="RuleBase" id="RU365036"/>
    </source>
</evidence>
<dbReference type="GO" id="GO:0030170">
    <property type="term" value="F:pyridoxal phosphate binding"/>
    <property type="evidence" value="ECO:0007669"/>
    <property type="project" value="InterPro"/>
</dbReference>
<evidence type="ECO:0000256" key="1">
    <source>
        <dbReference type="ARBA" id="ARBA00001933"/>
    </source>
</evidence>
<sequence>ALIVSCCGCFNGRTLGVISMSCDNEATRGFGPLMPGHLKVDFGDAEAVEKIFKEKGDRIAAFILEPIQGEAG</sequence>
<dbReference type="GO" id="GO:0005737">
    <property type="term" value="C:cytoplasm"/>
    <property type="evidence" value="ECO:0007669"/>
    <property type="project" value="TreeGrafter"/>
</dbReference>
<comment type="cofactor">
    <cofactor evidence="1 3">
        <name>pyridoxal 5'-phosphate</name>
        <dbReference type="ChEBI" id="CHEBI:597326"/>
    </cofactor>
</comment>
<dbReference type="GO" id="GO:0055129">
    <property type="term" value="P:L-proline biosynthetic process"/>
    <property type="evidence" value="ECO:0007669"/>
    <property type="project" value="UniProtKB-UniPathway"/>
</dbReference>
<dbReference type="Proteomes" id="UP000265520">
    <property type="component" value="Unassembled WGS sequence"/>
</dbReference>
<evidence type="ECO:0000313" key="5">
    <source>
        <dbReference type="Proteomes" id="UP000265520"/>
    </source>
</evidence>
<dbReference type="GO" id="GO:0042802">
    <property type="term" value="F:identical protein binding"/>
    <property type="evidence" value="ECO:0007669"/>
    <property type="project" value="TreeGrafter"/>
</dbReference>
<name>A0A392N1L1_9FABA</name>
<dbReference type="GO" id="GO:0010121">
    <property type="term" value="P:L-arginine catabolic process to proline via ornithine"/>
    <property type="evidence" value="ECO:0007669"/>
    <property type="project" value="TreeGrafter"/>
</dbReference>
<dbReference type="UniPathway" id="UPA00098">
    <property type="reaction ID" value="UER00358"/>
</dbReference>
<dbReference type="PANTHER" id="PTHR11986">
    <property type="entry name" value="AMINOTRANSFERASE CLASS III"/>
    <property type="match status" value="1"/>
</dbReference>
<organism evidence="4 5">
    <name type="scientific">Trifolium medium</name>
    <dbReference type="NCBI Taxonomy" id="97028"/>
    <lineage>
        <taxon>Eukaryota</taxon>
        <taxon>Viridiplantae</taxon>
        <taxon>Streptophyta</taxon>
        <taxon>Embryophyta</taxon>
        <taxon>Tracheophyta</taxon>
        <taxon>Spermatophyta</taxon>
        <taxon>Magnoliopsida</taxon>
        <taxon>eudicotyledons</taxon>
        <taxon>Gunneridae</taxon>
        <taxon>Pentapetalae</taxon>
        <taxon>rosids</taxon>
        <taxon>fabids</taxon>
        <taxon>Fabales</taxon>
        <taxon>Fabaceae</taxon>
        <taxon>Papilionoideae</taxon>
        <taxon>50 kb inversion clade</taxon>
        <taxon>NPAAA clade</taxon>
        <taxon>Hologalegina</taxon>
        <taxon>IRL clade</taxon>
        <taxon>Trifolieae</taxon>
        <taxon>Trifolium</taxon>
    </lineage>
</organism>
<dbReference type="SUPFAM" id="SSF53383">
    <property type="entry name" value="PLP-dependent transferases"/>
    <property type="match status" value="1"/>
</dbReference>
<reference evidence="4 5" key="1">
    <citation type="journal article" date="2018" name="Front. Plant Sci.">
        <title>Red Clover (Trifolium pratense) and Zigzag Clover (T. medium) - A Picture of Genomic Similarities and Differences.</title>
        <authorList>
            <person name="Dluhosova J."/>
            <person name="Istvanek J."/>
            <person name="Nedelnik J."/>
            <person name="Repkova J."/>
        </authorList>
    </citation>
    <scope>NUCLEOTIDE SEQUENCE [LARGE SCALE GENOMIC DNA]</scope>
    <source>
        <strain evidence="5">cv. 10/8</strain>
        <tissue evidence="4">Leaf</tissue>
    </source>
</reference>
<protein>
    <recommendedName>
        <fullName evidence="3">Ornithine aminotransferase</fullName>
        <ecNumber evidence="3">2.6.1.13</ecNumber>
    </recommendedName>
</protein>
<feature type="non-terminal residue" evidence="4">
    <location>
        <position position="72"/>
    </location>
</feature>
<evidence type="ECO:0000256" key="2">
    <source>
        <dbReference type="ARBA" id="ARBA00008954"/>
    </source>
</evidence>
<dbReference type="EC" id="2.6.1.13" evidence="3"/>
<dbReference type="GO" id="GO:0019544">
    <property type="term" value="P:L-arginine catabolic process to L-glutamate"/>
    <property type="evidence" value="ECO:0007669"/>
    <property type="project" value="TreeGrafter"/>
</dbReference>
<proteinExistence type="inferred from homology"/>
<dbReference type="InterPro" id="IPR015424">
    <property type="entry name" value="PyrdxlP-dep_Trfase"/>
</dbReference>
<accession>A0A392N1L1</accession>
<keyword evidence="5" id="KW-1185">Reference proteome</keyword>
<keyword evidence="3" id="KW-0663">Pyridoxal phosphate</keyword>
<comment type="similarity">
    <text evidence="2 3">Belongs to the class-III pyridoxal-phosphate-dependent aminotransferase family.</text>
</comment>
<dbReference type="InterPro" id="IPR005814">
    <property type="entry name" value="Aminotrans_3"/>
</dbReference>
<comment type="caution">
    <text evidence="4">The sequence shown here is derived from an EMBL/GenBank/DDBJ whole genome shotgun (WGS) entry which is preliminary data.</text>
</comment>
<feature type="non-terminal residue" evidence="4">
    <location>
        <position position="1"/>
    </location>
</feature>
<dbReference type="PANTHER" id="PTHR11986:SF18">
    <property type="entry name" value="ORNITHINE AMINOTRANSFERASE, MITOCHONDRIAL"/>
    <property type="match status" value="1"/>
</dbReference>
<keyword evidence="3 4" id="KW-0032">Aminotransferase</keyword>
<dbReference type="AlphaFoldDB" id="A0A392N1L1"/>
<dbReference type="InterPro" id="IPR050103">
    <property type="entry name" value="Class-III_PLP-dep_AT"/>
</dbReference>
<dbReference type="EMBL" id="LXQA010024988">
    <property type="protein sequence ID" value="MCH93462.1"/>
    <property type="molecule type" value="Genomic_DNA"/>
</dbReference>